<evidence type="ECO:0000256" key="10">
    <source>
        <dbReference type="ARBA" id="ARBA00022840"/>
    </source>
</evidence>
<feature type="domain" description="Response regulatory" evidence="17">
    <location>
        <begin position="937"/>
        <end position="1057"/>
    </location>
</feature>
<dbReference type="CDD" id="cd17546">
    <property type="entry name" value="REC_hyHK_CKI1_RcsC-like"/>
    <property type="match status" value="1"/>
</dbReference>
<evidence type="ECO:0000256" key="1">
    <source>
        <dbReference type="ARBA" id="ARBA00000085"/>
    </source>
</evidence>
<dbReference type="CDD" id="cd16922">
    <property type="entry name" value="HATPase_EvgS-ArcB-TorS-like"/>
    <property type="match status" value="1"/>
</dbReference>
<keyword evidence="10" id="KW-0067">ATP-binding</keyword>
<keyword evidence="20" id="KW-1185">Reference proteome</keyword>
<dbReference type="InterPro" id="IPR003661">
    <property type="entry name" value="HisK_dim/P_dom"/>
</dbReference>
<reference evidence="19 20" key="1">
    <citation type="submission" date="2013-02" db="EMBL/GenBank/DDBJ databases">
        <title>A novel strain isolated from Lonar lake, Maharashtra, India.</title>
        <authorList>
            <person name="Singh A."/>
        </authorList>
    </citation>
    <scope>NUCLEOTIDE SEQUENCE [LARGE SCALE GENOMIC DNA]</scope>
    <source>
        <strain evidence="19 20">AK24</strain>
    </source>
</reference>
<keyword evidence="13" id="KW-0472">Membrane</keyword>
<dbReference type="Pfam" id="PF00512">
    <property type="entry name" value="HisKA"/>
    <property type="match status" value="1"/>
</dbReference>
<keyword evidence="6" id="KW-0808">Transferase</keyword>
<feature type="domain" description="Histidine kinase" evidence="16">
    <location>
        <begin position="558"/>
        <end position="779"/>
    </location>
</feature>
<dbReference type="Gene3D" id="3.40.50.2300">
    <property type="match status" value="2"/>
</dbReference>
<comment type="caution">
    <text evidence="14">Lacks conserved residue(s) required for the propagation of feature annotation.</text>
</comment>
<evidence type="ECO:0000256" key="2">
    <source>
        <dbReference type="ARBA" id="ARBA00004651"/>
    </source>
</evidence>
<comment type="subcellular location">
    <subcellularLocation>
        <location evidence="2">Cell membrane</location>
        <topology evidence="2">Multi-pass membrane protein</topology>
    </subcellularLocation>
</comment>
<dbReference type="CDD" id="cd00130">
    <property type="entry name" value="PAS"/>
    <property type="match status" value="1"/>
</dbReference>
<evidence type="ECO:0000256" key="12">
    <source>
        <dbReference type="ARBA" id="ARBA00023012"/>
    </source>
</evidence>
<accession>R7ZWP8</accession>
<feature type="domain" description="PAS" evidence="18">
    <location>
        <begin position="118"/>
        <end position="188"/>
    </location>
</feature>
<dbReference type="SUPFAM" id="SSF47226">
    <property type="entry name" value="Histidine-containing phosphotransfer domain, HPT domain"/>
    <property type="match status" value="1"/>
</dbReference>
<dbReference type="EMBL" id="AQHR01000035">
    <property type="protein sequence ID" value="EON78434.1"/>
    <property type="molecule type" value="Genomic_DNA"/>
</dbReference>
<dbReference type="InterPro" id="IPR005467">
    <property type="entry name" value="His_kinase_dom"/>
</dbReference>
<dbReference type="SMART" id="SM00388">
    <property type="entry name" value="HisKA"/>
    <property type="match status" value="1"/>
</dbReference>
<keyword evidence="11" id="KW-1133">Transmembrane helix</keyword>
<dbReference type="InterPro" id="IPR011006">
    <property type="entry name" value="CheY-like_superfamily"/>
</dbReference>
<dbReference type="Gene3D" id="3.30.565.10">
    <property type="entry name" value="Histidine kinase-like ATPase, C-terminal domain"/>
    <property type="match status" value="1"/>
</dbReference>
<evidence type="ECO:0000256" key="13">
    <source>
        <dbReference type="ARBA" id="ARBA00023136"/>
    </source>
</evidence>
<gene>
    <name evidence="19" type="ORF">ADIS_1045</name>
</gene>
<dbReference type="Pfam" id="PF08447">
    <property type="entry name" value="PAS_3"/>
    <property type="match status" value="1"/>
</dbReference>
<dbReference type="SMART" id="SM00091">
    <property type="entry name" value="PAS"/>
    <property type="match status" value="1"/>
</dbReference>
<dbReference type="Gene3D" id="3.30.450.20">
    <property type="entry name" value="PAS domain"/>
    <property type="match status" value="2"/>
</dbReference>
<keyword evidence="9" id="KW-0418">Kinase</keyword>
<evidence type="ECO:0000313" key="20">
    <source>
        <dbReference type="Proteomes" id="UP000013909"/>
    </source>
</evidence>
<dbReference type="InterPro" id="IPR001789">
    <property type="entry name" value="Sig_transdc_resp-reg_receiver"/>
</dbReference>
<feature type="modified residue" description="4-aspartylphosphate" evidence="14">
    <location>
        <position position="988"/>
    </location>
</feature>
<evidence type="ECO:0000256" key="6">
    <source>
        <dbReference type="ARBA" id="ARBA00022679"/>
    </source>
</evidence>
<dbReference type="SUPFAM" id="SSF52172">
    <property type="entry name" value="CheY-like"/>
    <property type="match status" value="2"/>
</dbReference>
<dbReference type="InterPro" id="IPR013655">
    <property type="entry name" value="PAS_fold_3"/>
</dbReference>
<dbReference type="InterPro" id="IPR036097">
    <property type="entry name" value="HisK_dim/P_sf"/>
</dbReference>
<dbReference type="PROSITE" id="PS50112">
    <property type="entry name" value="PAS"/>
    <property type="match status" value="1"/>
</dbReference>
<dbReference type="GO" id="GO:0005886">
    <property type="term" value="C:plasma membrane"/>
    <property type="evidence" value="ECO:0007669"/>
    <property type="project" value="UniProtKB-SubCell"/>
</dbReference>
<name>R7ZWP8_9BACT</name>
<dbReference type="EC" id="2.7.13.3" evidence="3"/>
<dbReference type="SMART" id="SM00387">
    <property type="entry name" value="HATPase_c"/>
    <property type="match status" value="1"/>
</dbReference>
<dbReference type="InterPro" id="IPR004358">
    <property type="entry name" value="Sig_transdc_His_kin-like_C"/>
</dbReference>
<dbReference type="CDD" id="cd00082">
    <property type="entry name" value="HisKA"/>
    <property type="match status" value="1"/>
</dbReference>
<evidence type="ECO:0000259" key="16">
    <source>
        <dbReference type="PROSITE" id="PS50109"/>
    </source>
</evidence>
<dbReference type="Pfam" id="PF00072">
    <property type="entry name" value="Response_reg"/>
    <property type="match status" value="2"/>
</dbReference>
<proteinExistence type="predicted"/>
<keyword evidence="8" id="KW-0547">Nucleotide-binding</keyword>
<dbReference type="AlphaFoldDB" id="R7ZWP8"/>
<dbReference type="InterPro" id="IPR035965">
    <property type="entry name" value="PAS-like_dom_sf"/>
</dbReference>
<dbReference type="InterPro" id="IPR003594">
    <property type="entry name" value="HATPase_dom"/>
</dbReference>
<keyword evidence="5 14" id="KW-0597">Phosphoprotein</keyword>
<dbReference type="Pfam" id="PF01590">
    <property type="entry name" value="GAF"/>
    <property type="match status" value="1"/>
</dbReference>
<dbReference type="PRINTS" id="PR00344">
    <property type="entry name" value="BCTRLSENSOR"/>
</dbReference>
<dbReference type="NCBIfam" id="TIGR00229">
    <property type="entry name" value="sensory_box"/>
    <property type="match status" value="1"/>
</dbReference>
<dbReference type="GO" id="GO:0005524">
    <property type="term" value="F:ATP binding"/>
    <property type="evidence" value="ECO:0007669"/>
    <property type="project" value="UniProtKB-KW"/>
</dbReference>
<dbReference type="OrthoDB" id="9811889at2"/>
<evidence type="ECO:0000256" key="11">
    <source>
        <dbReference type="ARBA" id="ARBA00022989"/>
    </source>
</evidence>
<dbReference type="InterPro" id="IPR036641">
    <property type="entry name" value="HPT_dom_sf"/>
</dbReference>
<dbReference type="SUPFAM" id="SSF55874">
    <property type="entry name" value="ATPase domain of HSP90 chaperone/DNA topoisomerase II/histidine kinase"/>
    <property type="match status" value="1"/>
</dbReference>
<evidence type="ECO:0000256" key="14">
    <source>
        <dbReference type="PROSITE-ProRule" id="PRU00169"/>
    </source>
</evidence>
<dbReference type="SUPFAM" id="SSF55781">
    <property type="entry name" value="GAF domain-like"/>
    <property type="match status" value="1"/>
</dbReference>
<dbReference type="FunFam" id="1.10.287.130:FF:000003">
    <property type="entry name" value="Histidine kinase"/>
    <property type="match status" value="1"/>
</dbReference>
<evidence type="ECO:0000259" key="17">
    <source>
        <dbReference type="PROSITE" id="PS50110"/>
    </source>
</evidence>
<evidence type="ECO:0000256" key="15">
    <source>
        <dbReference type="SAM" id="MobiDB-lite"/>
    </source>
</evidence>
<sequence length="1186" mass="134174">MTNKNLLDILHGSSLGYAVVKKISKNGFSSQSYQVSECNPGFWRLLGKEDLSDSGLTIVSDQDPFWEVIHYVENNPSTGSFSSAFFPSIDKWFQYESTEFPTGERSILLLDITSEQKKRKDLDDFAKAKLDLLCILDTSGHFLNLNPAWEDKMGYPLNEMEGKTVFSFVHPEDQEATKKALEQVNSEGAIFNFIHRFRAKDTSFCYLEWRGLLIDGRVIASARDVSIRVRSRAELSRTKELLEEAGGLAKIGAWELDLVTNKIVWSPVTREIHEVGDEFDPNLHTGIAFYKEGYDRNRITELVQNTIKTGEGYDEVLQIITGKGNPKWVRALAKAEFKNGRCIRLYGVFQDIHAYKTNEIALTHLTGLQNILVEMALTYINMAVSDVNQSLEKSLKTLGEFTGADRAYIFSYNWEEETYTNTFEWCAESIPPQKDFFQNSPIAEITEWVDRHRMGQELLWEDITTLPDSSKLRSLLEKQGIKSIYTVPIMNGDLCMGFVGFDFVKKKQTSKTSDKILLTFLAQLLVNIESKNQTFKELIEARQRAEEASKSKSEFLANMSHEIRTPLNGVIGFTELLLNTPLSQLQQQYVENVHVSGKSLLAIINDILDFSKIEAGKLELELLETNVWELAEEAVDIIKYPAGQKGLEILLNISPDTPEYALFDPTRLKQILINLLTNAVKFTSKGEVELRIHFEKKEGDEGVFFFAVRDTGIGIPKNQQERLFTAFIQADSSTTRKYGGTGLGLSISNLLARKMGGKIELTSEPSQGSEFFFQLETQVNPTKKNQGEVIPSLNKVLIIDDNDRSSVILGRHLQYLGIASSRAKNGYEGLKLLQSDNAFDLAIVNYHMPFLNGIETVRIIREKLKIDPAKLPVILTHSATEETGSNLHRGLGIKFGLIKPVKTRELTHRLASLKTDERTRPTHPKRSTERDPEISKTILIAEDVPMNLLLARTFLNRMVPNAKIMEAQTGKEALDLVQNRSVDLILMDVNMPEMDGIEATQEIRNLNGSHLAQIPIIALTATAHAEEKERCLLAGMDDFLTKPIKQEALFDMLMKYLYEGPSEETDTAGEDTRDSFDKIGLMKQINGDQRIYELMLSSALEISTDISELIRHIHRQDVSELTRLANTVRESCQTLHFSRMAEYMDHVLINESPNWKSLLLLGKQIENEWESLESILARECGEKPDT</sequence>
<evidence type="ECO:0000256" key="3">
    <source>
        <dbReference type="ARBA" id="ARBA00012438"/>
    </source>
</evidence>
<comment type="catalytic activity">
    <reaction evidence="1">
        <text>ATP + protein L-histidine = ADP + protein N-phospho-L-histidine.</text>
        <dbReference type="EC" id="2.7.13.3"/>
    </reaction>
</comment>
<dbReference type="SMART" id="SM00448">
    <property type="entry name" value="REC"/>
    <property type="match status" value="2"/>
</dbReference>
<dbReference type="InterPro" id="IPR000014">
    <property type="entry name" value="PAS"/>
</dbReference>
<dbReference type="Gene3D" id="1.10.287.130">
    <property type="match status" value="1"/>
</dbReference>
<dbReference type="Gene3D" id="3.30.450.40">
    <property type="match status" value="1"/>
</dbReference>
<dbReference type="PANTHER" id="PTHR45339:SF1">
    <property type="entry name" value="HYBRID SIGNAL TRANSDUCTION HISTIDINE KINASE J"/>
    <property type="match status" value="1"/>
</dbReference>
<dbReference type="PROSITE" id="PS50109">
    <property type="entry name" value="HIS_KIN"/>
    <property type="match status" value="1"/>
</dbReference>
<dbReference type="FunFam" id="3.30.565.10:FF:000010">
    <property type="entry name" value="Sensor histidine kinase RcsC"/>
    <property type="match status" value="1"/>
</dbReference>
<protein>
    <recommendedName>
        <fullName evidence="3">histidine kinase</fullName>
        <ecNumber evidence="3">2.7.13.3</ecNumber>
    </recommendedName>
</protein>
<keyword evidence="4" id="KW-1003">Cell membrane</keyword>
<comment type="caution">
    <text evidence="19">The sequence shown here is derived from an EMBL/GenBank/DDBJ whole genome shotgun (WGS) entry which is preliminary data.</text>
</comment>
<dbReference type="CDD" id="cd00156">
    <property type="entry name" value="REC"/>
    <property type="match status" value="1"/>
</dbReference>
<evidence type="ECO:0000256" key="7">
    <source>
        <dbReference type="ARBA" id="ARBA00022692"/>
    </source>
</evidence>
<dbReference type="InterPro" id="IPR003018">
    <property type="entry name" value="GAF"/>
</dbReference>
<dbReference type="STRING" id="1232681.ADIS_1045"/>
<dbReference type="PANTHER" id="PTHR45339">
    <property type="entry name" value="HYBRID SIGNAL TRANSDUCTION HISTIDINE KINASE J"/>
    <property type="match status" value="1"/>
</dbReference>
<keyword evidence="12" id="KW-0902">Two-component regulatory system</keyword>
<feature type="region of interest" description="Disordered" evidence="15">
    <location>
        <begin position="913"/>
        <end position="932"/>
    </location>
</feature>
<feature type="domain" description="Response regulatory" evidence="17">
    <location>
        <begin position="795"/>
        <end position="914"/>
    </location>
</feature>
<evidence type="ECO:0000259" key="18">
    <source>
        <dbReference type="PROSITE" id="PS50112"/>
    </source>
</evidence>
<dbReference type="Proteomes" id="UP000013909">
    <property type="component" value="Unassembled WGS sequence"/>
</dbReference>
<evidence type="ECO:0000256" key="5">
    <source>
        <dbReference type="ARBA" id="ARBA00022553"/>
    </source>
</evidence>
<keyword evidence="7" id="KW-0812">Transmembrane</keyword>
<dbReference type="SUPFAM" id="SSF55785">
    <property type="entry name" value="PYP-like sensor domain (PAS domain)"/>
    <property type="match status" value="2"/>
</dbReference>
<evidence type="ECO:0000313" key="19">
    <source>
        <dbReference type="EMBL" id="EON78434.1"/>
    </source>
</evidence>
<dbReference type="PROSITE" id="PS50110">
    <property type="entry name" value="RESPONSE_REGULATORY"/>
    <property type="match status" value="2"/>
</dbReference>
<evidence type="ECO:0000256" key="8">
    <source>
        <dbReference type="ARBA" id="ARBA00022741"/>
    </source>
</evidence>
<dbReference type="GO" id="GO:0000155">
    <property type="term" value="F:phosphorelay sensor kinase activity"/>
    <property type="evidence" value="ECO:0007669"/>
    <property type="project" value="InterPro"/>
</dbReference>
<dbReference type="Pfam" id="PF02518">
    <property type="entry name" value="HATPase_c"/>
    <property type="match status" value="1"/>
</dbReference>
<organism evidence="19 20">
    <name type="scientific">Lunatimonas lonarensis</name>
    <dbReference type="NCBI Taxonomy" id="1232681"/>
    <lineage>
        <taxon>Bacteria</taxon>
        <taxon>Pseudomonadati</taxon>
        <taxon>Bacteroidota</taxon>
        <taxon>Cytophagia</taxon>
        <taxon>Cytophagales</taxon>
        <taxon>Cyclobacteriaceae</taxon>
    </lineage>
</organism>
<dbReference type="SUPFAM" id="SSF47384">
    <property type="entry name" value="Homodimeric domain of signal transducing histidine kinase"/>
    <property type="match status" value="1"/>
</dbReference>
<evidence type="ECO:0000256" key="4">
    <source>
        <dbReference type="ARBA" id="ARBA00022475"/>
    </source>
</evidence>
<evidence type="ECO:0000256" key="9">
    <source>
        <dbReference type="ARBA" id="ARBA00022777"/>
    </source>
</evidence>
<dbReference type="InterPro" id="IPR036890">
    <property type="entry name" value="HATPase_C_sf"/>
</dbReference>
<dbReference type="RefSeq" id="WP_010853192.1">
    <property type="nucleotide sequence ID" value="NZ_AQHR01000035.1"/>
</dbReference>
<dbReference type="InterPro" id="IPR029016">
    <property type="entry name" value="GAF-like_dom_sf"/>
</dbReference>